<feature type="region of interest" description="Disordered" evidence="1">
    <location>
        <begin position="182"/>
        <end position="269"/>
    </location>
</feature>
<evidence type="ECO:0000313" key="2">
    <source>
        <dbReference type="EMBL" id="KAK0669528.1"/>
    </source>
</evidence>
<feature type="compositionally biased region" description="Low complexity" evidence="1">
    <location>
        <begin position="211"/>
        <end position="269"/>
    </location>
</feature>
<dbReference type="EMBL" id="JAULSY010000041">
    <property type="protein sequence ID" value="KAK0669528.1"/>
    <property type="molecule type" value="Genomic_DNA"/>
</dbReference>
<proteinExistence type="predicted"/>
<dbReference type="AlphaFoldDB" id="A0AA39ZFB6"/>
<feature type="region of interest" description="Disordered" evidence="1">
    <location>
        <begin position="357"/>
        <end position="378"/>
    </location>
</feature>
<reference evidence="2" key="1">
    <citation type="submission" date="2023-06" db="EMBL/GenBank/DDBJ databases">
        <title>Genome-scale phylogeny and comparative genomics of the fungal order Sordariales.</title>
        <authorList>
            <consortium name="Lawrence Berkeley National Laboratory"/>
            <person name="Hensen N."/>
            <person name="Bonometti L."/>
            <person name="Westerberg I."/>
            <person name="Brannstrom I.O."/>
            <person name="Guillou S."/>
            <person name="Cros-Aarteil S."/>
            <person name="Calhoun S."/>
            <person name="Haridas S."/>
            <person name="Kuo A."/>
            <person name="Mondo S."/>
            <person name="Pangilinan J."/>
            <person name="Riley R."/>
            <person name="Labutti K."/>
            <person name="Andreopoulos B."/>
            <person name="Lipzen A."/>
            <person name="Chen C."/>
            <person name="Yanf M."/>
            <person name="Daum C."/>
            <person name="Ng V."/>
            <person name="Clum A."/>
            <person name="Steindorff A."/>
            <person name="Ohm R."/>
            <person name="Martin F."/>
            <person name="Silar P."/>
            <person name="Natvig D."/>
            <person name="Lalanne C."/>
            <person name="Gautier V."/>
            <person name="Ament-Velasquez S.L."/>
            <person name="Kruys A."/>
            <person name="Hutchinson M.I."/>
            <person name="Powell A.J."/>
            <person name="Barry K."/>
            <person name="Miller A.N."/>
            <person name="Grigoriev I.V."/>
            <person name="Debuchy R."/>
            <person name="Gladieux P."/>
            <person name="Thoren M.H."/>
            <person name="Johannesson H."/>
        </authorList>
    </citation>
    <scope>NUCLEOTIDE SEQUENCE</scope>
    <source>
        <strain evidence="2">CBS 307.81</strain>
    </source>
</reference>
<evidence type="ECO:0000313" key="3">
    <source>
        <dbReference type="Proteomes" id="UP001174997"/>
    </source>
</evidence>
<feature type="compositionally biased region" description="Low complexity" evidence="1">
    <location>
        <begin position="182"/>
        <end position="196"/>
    </location>
</feature>
<name>A0AA39ZFB6_9PEZI</name>
<comment type="caution">
    <text evidence="2">The sequence shown here is derived from an EMBL/GenBank/DDBJ whole genome shotgun (WGS) entry which is preliminary data.</text>
</comment>
<accession>A0AA39ZFB6</accession>
<protein>
    <submittedName>
        <fullName evidence="2">Uncharacterized protein</fullName>
    </submittedName>
</protein>
<evidence type="ECO:0000256" key="1">
    <source>
        <dbReference type="SAM" id="MobiDB-lite"/>
    </source>
</evidence>
<dbReference type="Proteomes" id="UP001174997">
    <property type="component" value="Unassembled WGS sequence"/>
</dbReference>
<keyword evidence="3" id="KW-1185">Reference proteome</keyword>
<sequence>MAISSRPVDPPPVWLRAGDAAGGPFYILVSNLPDQTDAREFRNFVFSLLHKKSEVFVGIQGEQRNRGWVRIVGFSQFENVKKWLASARFRGRHIKVDDPGYRPGGTGAVQIVKPFERDRPLIVSHEDSLVLNKPPGGPPPVRNYTLESAAWGYQASAVPRNAGAMMQPGQYGVVNWMGHPPLQQQVQPQPNLQHPPATASWAHQAQVAVYHGHPQAAHPGHPGHPQQHPHSWPYPPSQQQQLQQKQQQQQQQQSQPQSPVSPEAQAAFHAHAAWSQSQIYAVPSIPQPYFQPVQPAMVPGMPYWGFPPMPAFFGTQPQQPGSNEAAQAQAQAQAQAHAQWVYQQQQMQMAYAGMFQAVQQQQQQHQQQQQQAQPAPPM</sequence>
<gene>
    <name evidence="2" type="ORF">QBC41DRAFT_274362</name>
</gene>
<organism evidence="2 3">
    <name type="scientific">Cercophora samala</name>
    <dbReference type="NCBI Taxonomy" id="330535"/>
    <lineage>
        <taxon>Eukaryota</taxon>
        <taxon>Fungi</taxon>
        <taxon>Dikarya</taxon>
        <taxon>Ascomycota</taxon>
        <taxon>Pezizomycotina</taxon>
        <taxon>Sordariomycetes</taxon>
        <taxon>Sordariomycetidae</taxon>
        <taxon>Sordariales</taxon>
        <taxon>Lasiosphaeriaceae</taxon>
        <taxon>Cercophora</taxon>
    </lineage>
</organism>